<reference evidence="2 3" key="1">
    <citation type="submission" date="2024-09" db="EMBL/GenBank/DDBJ databases">
        <authorList>
            <person name="Sun Q."/>
            <person name="Mori K."/>
        </authorList>
    </citation>
    <scope>NUCLEOTIDE SEQUENCE [LARGE SCALE GENOMIC DNA]</scope>
    <source>
        <strain evidence="2 3">CECT 8365</strain>
    </source>
</reference>
<evidence type="ECO:0008006" key="4">
    <source>
        <dbReference type="Google" id="ProtNLM"/>
    </source>
</evidence>
<sequence length="132" mass="15792">MDTSSQIFWLLILAIPIACVSWTVTHEEVFREPREWCVNRSQSDKKLFKRKFFYLFTCEYCFSHYITLFFIALCNFRLLLPDWRGYIIAGFSLVFVANLYMSFFALLRQTIKKEKVEIKKIETDTNESKDQA</sequence>
<keyword evidence="1" id="KW-0812">Transmembrane</keyword>
<evidence type="ECO:0000256" key="1">
    <source>
        <dbReference type="SAM" id="Phobius"/>
    </source>
</evidence>
<dbReference type="EMBL" id="JBHMFE010000018">
    <property type="protein sequence ID" value="MFB9109725.1"/>
    <property type="molecule type" value="Genomic_DNA"/>
</dbReference>
<dbReference type="Proteomes" id="UP001589562">
    <property type="component" value="Unassembled WGS sequence"/>
</dbReference>
<comment type="caution">
    <text evidence="2">The sequence shown here is derived from an EMBL/GenBank/DDBJ whole genome shotgun (WGS) entry which is preliminary data.</text>
</comment>
<protein>
    <recommendedName>
        <fullName evidence="4">DUF1360 domain-containing protein</fullName>
    </recommendedName>
</protein>
<gene>
    <name evidence="2" type="ORF">ACFFVK_14145</name>
</gene>
<organism evidence="2 3">
    <name type="scientific">Flavobacterium gyeonganense</name>
    <dbReference type="NCBI Taxonomy" id="1310418"/>
    <lineage>
        <taxon>Bacteria</taxon>
        <taxon>Pseudomonadati</taxon>
        <taxon>Bacteroidota</taxon>
        <taxon>Flavobacteriia</taxon>
        <taxon>Flavobacteriales</taxon>
        <taxon>Flavobacteriaceae</taxon>
        <taxon>Flavobacterium</taxon>
    </lineage>
</organism>
<evidence type="ECO:0000313" key="2">
    <source>
        <dbReference type="EMBL" id="MFB9109725.1"/>
    </source>
</evidence>
<feature type="transmembrane region" description="Helical" evidence="1">
    <location>
        <begin position="52"/>
        <end position="73"/>
    </location>
</feature>
<feature type="transmembrane region" description="Helical" evidence="1">
    <location>
        <begin position="6"/>
        <end position="24"/>
    </location>
</feature>
<keyword evidence="3" id="KW-1185">Reference proteome</keyword>
<keyword evidence="1" id="KW-1133">Transmembrane helix</keyword>
<name>A0ABV5HCU3_9FLAO</name>
<feature type="transmembrane region" description="Helical" evidence="1">
    <location>
        <begin position="85"/>
        <end position="107"/>
    </location>
</feature>
<keyword evidence="1" id="KW-0472">Membrane</keyword>
<evidence type="ECO:0000313" key="3">
    <source>
        <dbReference type="Proteomes" id="UP001589562"/>
    </source>
</evidence>
<dbReference type="RefSeq" id="WP_223678468.1">
    <property type="nucleotide sequence ID" value="NZ_CP121112.1"/>
</dbReference>
<accession>A0ABV5HCU3</accession>
<proteinExistence type="predicted"/>